<keyword evidence="3 5" id="KW-1133">Transmembrane helix</keyword>
<keyword evidence="4 5" id="KW-0472">Membrane</keyword>
<evidence type="ECO:0000256" key="5">
    <source>
        <dbReference type="SAM" id="Phobius"/>
    </source>
</evidence>
<evidence type="ECO:0000313" key="7">
    <source>
        <dbReference type="Proteomes" id="UP000033882"/>
    </source>
</evidence>
<protein>
    <recommendedName>
        <fullName evidence="8">MtN3 and saliva related transmembrane protein</fullName>
    </recommendedName>
</protein>
<dbReference type="Proteomes" id="UP000033882">
    <property type="component" value="Unassembled WGS sequence"/>
</dbReference>
<dbReference type="Gene3D" id="1.20.1280.290">
    <property type="match status" value="1"/>
</dbReference>
<evidence type="ECO:0000256" key="1">
    <source>
        <dbReference type="ARBA" id="ARBA00004141"/>
    </source>
</evidence>
<evidence type="ECO:0000256" key="4">
    <source>
        <dbReference type="ARBA" id="ARBA00023136"/>
    </source>
</evidence>
<sequence>MIDFTQILAVVAGFMGILMGFANIPQALKIYRTRSAKDVSGLTYGILSGGYFVLLLYSISLDNFALVVTNLFGLLGVGLVLSGIIRYEKKGKRHRGI</sequence>
<reference evidence="6 7" key="1">
    <citation type="journal article" date="2015" name="Nature">
        <title>rRNA introns, odd ribosomes, and small enigmatic genomes across a large radiation of phyla.</title>
        <authorList>
            <person name="Brown C.T."/>
            <person name="Hug L.A."/>
            <person name="Thomas B.C."/>
            <person name="Sharon I."/>
            <person name="Castelle C.J."/>
            <person name="Singh A."/>
            <person name="Wilkins M.J."/>
            <person name="Williams K.H."/>
            <person name="Banfield J.F."/>
        </authorList>
    </citation>
    <scope>NUCLEOTIDE SEQUENCE [LARGE SCALE GENOMIC DNA]</scope>
</reference>
<dbReference type="GO" id="GO:0016020">
    <property type="term" value="C:membrane"/>
    <property type="evidence" value="ECO:0007669"/>
    <property type="project" value="UniProtKB-SubCell"/>
</dbReference>
<accession>A0A0G1U5X1</accession>
<dbReference type="EMBL" id="LCPB01000014">
    <property type="protein sequence ID" value="KKU89491.1"/>
    <property type="molecule type" value="Genomic_DNA"/>
</dbReference>
<evidence type="ECO:0000256" key="3">
    <source>
        <dbReference type="ARBA" id="ARBA00022989"/>
    </source>
</evidence>
<feature type="transmembrane region" description="Helical" evidence="5">
    <location>
        <begin position="39"/>
        <end position="59"/>
    </location>
</feature>
<dbReference type="Pfam" id="PF04193">
    <property type="entry name" value="PQ-loop"/>
    <property type="match status" value="1"/>
</dbReference>
<evidence type="ECO:0000256" key="2">
    <source>
        <dbReference type="ARBA" id="ARBA00022692"/>
    </source>
</evidence>
<organism evidence="6 7">
    <name type="scientific">Candidatus Wolfebacteria bacterium GW2011_GWA2_47_9b</name>
    <dbReference type="NCBI Taxonomy" id="1619005"/>
    <lineage>
        <taxon>Bacteria</taxon>
        <taxon>Candidatus Wolfeibacteriota</taxon>
    </lineage>
</organism>
<dbReference type="AlphaFoldDB" id="A0A0G1U5X1"/>
<feature type="transmembrane region" description="Helical" evidence="5">
    <location>
        <begin position="6"/>
        <end position="27"/>
    </location>
</feature>
<comment type="caution">
    <text evidence="6">The sequence shown here is derived from an EMBL/GenBank/DDBJ whole genome shotgun (WGS) entry which is preliminary data.</text>
</comment>
<dbReference type="InterPro" id="IPR006603">
    <property type="entry name" value="PQ-loop_rpt"/>
</dbReference>
<evidence type="ECO:0008006" key="8">
    <source>
        <dbReference type="Google" id="ProtNLM"/>
    </source>
</evidence>
<comment type="subcellular location">
    <subcellularLocation>
        <location evidence="1">Membrane</location>
        <topology evidence="1">Multi-pass membrane protein</topology>
    </subcellularLocation>
</comment>
<feature type="transmembrane region" description="Helical" evidence="5">
    <location>
        <begin position="65"/>
        <end position="85"/>
    </location>
</feature>
<gene>
    <name evidence="6" type="ORF">UY19_C0014G0091</name>
</gene>
<evidence type="ECO:0000313" key="6">
    <source>
        <dbReference type="EMBL" id="KKU89491.1"/>
    </source>
</evidence>
<name>A0A0G1U5X1_9BACT</name>
<keyword evidence="2 5" id="KW-0812">Transmembrane</keyword>
<proteinExistence type="predicted"/>